<dbReference type="eggNOG" id="COG0583">
    <property type="taxonomic scope" value="Bacteria"/>
</dbReference>
<evidence type="ECO:0000256" key="2">
    <source>
        <dbReference type="ARBA" id="ARBA00023015"/>
    </source>
</evidence>
<dbReference type="InterPro" id="IPR000847">
    <property type="entry name" value="LysR_HTH_N"/>
</dbReference>
<dbReference type="InterPro" id="IPR036390">
    <property type="entry name" value="WH_DNA-bd_sf"/>
</dbReference>
<dbReference type="GO" id="GO:0003677">
    <property type="term" value="F:DNA binding"/>
    <property type="evidence" value="ECO:0007669"/>
    <property type="project" value="UniProtKB-KW"/>
</dbReference>
<dbReference type="PANTHER" id="PTHR30346">
    <property type="entry name" value="TRANSCRIPTIONAL DUAL REGULATOR HCAR-RELATED"/>
    <property type="match status" value="1"/>
</dbReference>
<sequence>MELRHIRYFLAVAQEQSFTRAAQKVGIGQPPLSLQIRDLEREVGTRLFHRIPQGAELTAAGQAFHDLVRNIPAQVERATHAAQRAARGELGALRIGFTASASFNPVVATAIRNFRRAYPDVDLTLEESNTIRLMAGLKEGDLDAVFIRPGIAEADHLTMRTLSEEPLLAVLPKDHVAARQKKLSLKDLSQDPFILYPREVGPTLFDTVIAACHDAGFDPILGQSAPQLASVVHLVAAELGVSLVPASMQQVHAAGVVFKEINDVSPIARLTLAWRRSDNSIFLQNFVNCAVS</sequence>
<dbReference type="SUPFAM" id="SSF46785">
    <property type="entry name" value="Winged helix' DNA-binding domain"/>
    <property type="match status" value="1"/>
</dbReference>
<comment type="caution">
    <text evidence="6">The sequence shown here is derived from an EMBL/GenBank/DDBJ whole genome shotgun (WGS) entry which is preliminary data.</text>
</comment>
<dbReference type="InterPro" id="IPR037410">
    <property type="entry name" value="BudR_PBP2"/>
</dbReference>
<organism evidence="6 7">
    <name type="scientific">Pseudomonas mandelii PD30</name>
    <dbReference type="NCBI Taxonomy" id="1419583"/>
    <lineage>
        <taxon>Bacteria</taxon>
        <taxon>Pseudomonadati</taxon>
        <taxon>Pseudomonadota</taxon>
        <taxon>Gammaproteobacteria</taxon>
        <taxon>Pseudomonadales</taxon>
        <taxon>Pseudomonadaceae</taxon>
        <taxon>Pseudomonas</taxon>
    </lineage>
</organism>
<dbReference type="RefSeq" id="WP_033061968.1">
    <property type="nucleotide sequence ID" value="NZ_AZQQ01000110.1"/>
</dbReference>
<proteinExistence type="inferred from homology"/>
<feature type="domain" description="HTH lysR-type" evidence="5">
    <location>
        <begin position="1"/>
        <end position="58"/>
    </location>
</feature>
<keyword evidence="3" id="KW-0238">DNA-binding</keyword>
<evidence type="ECO:0000256" key="3">
    <source>
        <dbReference type="ARBA" id="ARBA00023125"/>
    </source>
</evidence>
<dbReference type="GO" id="GO:0032993">
    <property type="term" value="C:protein-DNA complex"/>
    <property type="evidence" value="ECO:0007669"/>
    <property type="project" value="TreeGrafter"/>
</dbReference>
<dbReference type="CDD" id="cd08451">
    <property type="entry name" value="PBP2_BudR"/>
    <property type="match status" value="1"/>
</dbReference>
<dbReference type="SUPFAM" id="SSF53850">
    <property type="entry name" value="Periplasmic binding protein-like II"/>
    <property type="match status" value="1"/>
</dbReference>
<accession>A0A059KT67</accession>
<evidence type="ECO:0000256" key="4">
    <source>
        <dbReference type="ARBA" id="ARBA00023163"/>
    </source>
</evidence>
<dbReference type="GO" id="GO:0003700">
    <property type="term" value="F:DNA-binding transcription factor activity"/>
    <property type="evidence" value="ECO:0007669"/>
    <property type="project" value="InterPro"/>
</dbReference>
<reference evidence="6 7" key="1">
    <citation type="submission" date="2013-12" db="EMBL/GenBank/DDBJ databases">
        <authorList>
            <person name="Formusa P.A."/>
            <person name="Habash M."/>
            <person name="Lee H."/>
            <person name="Trevors J.T."/>
        </authorList>
    </citation>
    <scope>NUCLEOTIDE SEQUENCE [LARGE SCALE GENOMIC DNA]</scope>
    <source>
        <strain evidence="6 7">PD30</strain>
    </source>
</reference>
<dbReference type="EMBL" id="AZQQ01000110">
    <property type="protein sequence ID" value="KDD65050.1"/>
    <property type="molecule type" value="Genomic_DNA"/>
</dbReference>
<evidence type="ECO:0000256" key="1">
    <source>
        <dbReference type="ARBA" id="ARBA00009437"/>
    </source>
</evidence>
<comment type="similarity">
    <text evidence="1">Belongs to the LysR transcriptional regulatory family.</text>
</comment>
<gene>
    <name evidence="6" type="ORF">V466_30190</name>
</gene>
<keyword evidence="4" id="KW-0804">Transcription</keyword>
<dbReference type="Pfam" id="PF03466">
    <property type="entry name" value="LysR_substrate"/>
    <property type="match status" value="1"/>
</dbReference>
<dbReference type="Gene3D" id="1.10.10.10">
    <property type="entry name" value="Winged helix-like DNA-binding domain superfamily/Winged helix DNA-binding domain"/>
    <property type="match status" value="1"/>
</dbReference>
<dbReference type="Gene3D" id="3.40.190.10">
    <property type="entry name" value="Periplasmic binding protein-like II"/>
    <property type="match status" value="2"/>
</dbReference>
<dbReference type="InterPro" id="IPR036388">
    <property type="entry name" value="WH-like_DNA-bd_sf"/>
</dbReference>
<keyword evidence="2" id="KW-0805">Transcription regulation</keyword>
<dbReference type="Proteomes" id="UP000026739">
    <property type="component" value="Unassembled WGS sequence"/>
</dbReference>
<evidence type="ECO:0000313" key="7">
    <source>
        <dbReference type="Proteomes" id="UP000026739"/>
    </source>
</evidence>
<dbReference type="PROSITE" id="PS50931">
    <property type="entry name" value="HTH_LYSR"/>
    <property type="match status" value="1"/>
</dbReference>
<dbReference type="Pfam" id="PF00126">
    <property type="entry name" value="HTH_1"/>
    <property type="match status" value="1"/>
</dbReference>
<dbReference type="PANTHER" id="PTHR30346:SF30">
    <property type="entry name" value="SMALL NEUTRAL PROTEASE REGULATORY PROTEIN"/>
    <property type="match status" value="1"/>
</dbReference>
<dbReference type="AlphaFoldDB" id="A0A059KT67"/>
<dbReference type="FunFam" id="1.10.10.10:FF:000001">
    <property type="entry name" value="LysR family transcriptional regulator"/>
    <property type="match status" value="1"/>
</dbReference>
<dbReference type="InterPro" id="IPR005119">
    <property type="entry name" value="LysR_subst-bd"/>
</dbReference>
<protein>
    <submittedName>
        <fullName evidence="6">LysR family transcriptional regulator</fullName>
    </submittedName>
</protein>
<name>A0A059KT67_9PSED</name>
<evidence type="ECO:0000313" key="6">
    <source>
        <dbReference type="EMBL" id="KDD65050.1"/>
    </source>
</evidence>
<evidence type="ECO:0000259" key="5">
    <source>
        <dbReference type="PROSITE" id="PS50931"/>
    </source>
</evidence>
<dbReference type="PRINTS" id="PR00039">
    <property type="entry name" value="HTHLYSR"/>
</dbReference>